<proteinExistence type="predicted"/>
<evidence type="ECO:0000313" key="1">
    <source>
        <dbReference type="EMBL" id="EIJ87892.1"/>
    </source>
</evidence>
<gene>
    <name evidence="1" type="ORF">NEQG_01964</name>
</gene>
<keyword evidence="2" id="KW-1185">Reference proteome</keyword>
<sequence>MNELRTENKKNKKIKYLIITIPHRHAVILLNQRHELLKYIFKLGVTSTYINKSRWI</sequence>
<dbReference type="InParanoid" id="I3EF95"/>
<dbReference type="EMBL" id="GL870880">
    <property type="protein sequence ID" value="EIJ87892.1"/>
    <property type="molecule type" value="Genomic_DNA"/>
</dbReference>
<organism evidence="1 2">
    <name type="scientific">Nematocida parisii (strain ERTm3)</name>
    <name type="common">Nematode killer fungus</name>
    <dbReference type="NCBI Taxonomy" id="935791"/>
    <lineage>
        <taxon>Eukaryota</taxon>
        <taxon>Fungi</taxon>
        <taxon>Fungi incertae sedis</taxon>
        <taxon>Microsporidia</taxon>
        <taxon>Nematocida</taxon>
    </lineage>
</organism>
<protein>
    <submittedName>
        <fullName evidence="1">Uncharacterized protein</fullName>
    </submittedName>
</protein>
<accession>I3EF95</accession>
<reference evidence="1" key="1">
    <citation type="submission" date="2011-01" db="EMBL/GenBank/DDBJ databases">
        <title>The Genome Sequence of Nematocida parisii strain ERTm3.</title>
        <authorList>
            <consortium name="The Broad Institute Genome Sequencing Platform"/>
            <consortium name="The Broad Institute Genome Sequencing Center for Infectious Disease"/>
            <person name="Cuomo C."/>
            <person name="Troemel E."/>
            <person name="Young S.K."/>
            <person name="Zeng Q."/>
            <person name="Gargeya S."/>
            <person name="Fitzgerald M."/>
            <person name="Haas B."/>
            <person name="Abouelleil A."/>
            <person name="Alvarado L."/>
            <person name="Arachchi H.M."/>
            <person name="Berlin A."/>
            <person name="Chapman S.B."/>
            <person name="Gearin G."/>
            <person name="Goldberg J."/>
            <person name="Griggs A."/>
            <person name="Gujja S."/>
            <person name="Hansen M."/>
            <person name="Heiman D."/>
            <person name="Howarth C."/>
            <person name="Larimer J."/>
            <person name="Lui A."/>
            <person name="MacDonald P.J.P."/>
            <person name="McCowen C."/>
            <person name="Montmayeur A."/>
            <person name="Murphy C."/>
            <person name="Neiman D."/>
            <person name="Pearson M."/>
            <person name="Priest M."/>
            <person name="Roberts A."/>
            <person name="Saif S."/>
            <person name="Shea T."/>
            <person name="Sisk P."/>
            <person name="Stolte C."/>
            <person name="Sykes S."/>
            <person name="Wortman J."/>
            <person name="Nusbaum C."/>
            <person name="Birren B."/>
        </authorList>
    </citation>
    <scope>NUCLEOTIDE SEQUENCE</scope>
    <source>
        <strain evidence="1">ERTm3</strain>
    </source>
</reference>
<dbReference type="AlphaFoldDB" id="I3EF95"/>
<dbReference type="HOGENOM" id="CLU_3014699_0_0_1"/>
<dbReference type="VEuPathDB" id="MicrosporidiaDB:NEQG_01964"/>
<dbReference type="Proteomes" id="UP000002872">
    <property type="component" value="Unassembled WGS sequence"/>
</dbReference>
<evidence type="ECO:0000313" key="2">
    <source>
        <dbReference type="Proteomes" id="UP000002872"/>
    </source>
</evidence>
<name>I3EF95_NEMP3</name>